<proteinExistence type="predicted"/>
<dbReference type="AlphaFoldDB" id="A0A232FH58"/>
<accession>A0A232FH58</accession>
<dbReference type="Proteomes" id="UP000215335">
    <property type="component" value="Unassembled WGS sequence"/>
</dbReference>
<comment type="caution">
    <text evidence="1">The sequence shown here is derived from an EMBL/GenBank/DDBJ whole genome shotgun (WGS) entry which is preliminary data.</text>
</comment>
<organism evidence="1 2">
    <name type="scientific">Trichomalopsis sarcophagae</name>
    <dbReference type="NCBI Taxonomy" id="543379"/>
    <lineage>
        <taxon>Eukaryota</taxon>
        <taxon>Metazoa</taxon>
        <taxon>Ecdysozoa</taxon>
        <taxon>Arthropoda</taxon>
        <taxon>Hexapoda</taxon>
        <taxon>Insecta</taxon>
        <taxon>Pterygota</taxon>
        <taxon>Neoptera</taxon>
        <taxon>Endopterygota</taxon>
        <taxon>Hymenoptera</taxon>
        <taxon>Apocrita</taxon>
        <taxon>Proctotrupomorpha</taxon>
        <taxon>Chalcidoidea</taxon>
        <taxon>Pteromalidae</taxon>
        <taxon>Pteromalinae</taxon>
        <taxon>Trichomalopsis</taxon>
    </lineage>
</organism>
<evidence type="ECO:0000313" key="2">
    <source>
        <dbReference type="Proteomes" id="UP000215335"/>
    </source>
</evidence>
<keyword evidence="2" id="KW-1185">Reference proteome</keyword>
<dbReference type="EMBL" id="NNAY01000196">
    <property type="protein sequence ID" value="OXU30081.1"/>
    <property type="molecule type" value="Genomic_DNA"/>
</dbReference>
<reference evidence="1 2" key="1">
    <citation type="journal article" date="2017" name="Curr. Biol.">
        <title>The Evolution of Venom by Co-option of Single-Copy Genes.</title>
        <authorList>
            <person name="Martinson E.O."/>
            <person name="Mrinalini"/>
            <person name="Kelkar Y.D."/>
            <person name="Chang C.H."/>
            <person name="Werren J.H."/>
        </authorList>
    </citation>
    <scope>NUCLEOTIDE SEQUENCE [LARGE SCALE GENOMIC DNA]</scope>
    <source>
        <strain evidence="1 2">Alberta</strain>
        <tissue evidence="1">Whole body</tissue>
    </source>
</reference>
<gene>
    <name evidence="1" type="ORF">TSAR_014671</name>
</gene>
<protein>
    <submittedName>
        <fullName evidence="1">Uncharacterized protein</fullName>
    </submittedName>
</protein>
<evidence type="ECO:0000313" key="1">
    <source>
        <dbReference type="EMBL" id="OXU30081.1"/>
    </source>
</evidence>
<sequence>RCYLTTLNSACACSRTVTNRKVYSRKEIKRSEAFEACQPREKDAKTVWNTRKAIETDKAEVLSFSKHRLSEHVYGKCTESVGKRTLIKGIQRITDIPNVEFLMKTTSW</sequence>
<feature type="non-terminal residue" evidence="1">
    <location>
        <position position="1"/>
    </location>
</feature>
<name>A0A232FH58_9HYME</name>